<feature type="non-terminal residue" evidence="2">
    <location>
        <position position="1"/>
    </location>
</feature>
<accession>A0A2K3KHH2</accession>
<feature type="region of interest" description="Disordered" evidence="1">
    <location>
        <begin position="1"/>
        <end position="29"/>
    </location>
</feature>
<feature type="compositionally biased region" description="Polar residues" evidence="1">
    <location>
        <begin position="16"/>
        <end position="26"/>
    </location>
</feature>
<dbReference type="EMBL" id="ASHM01096585">
    <property type="protein sequence ID" value="PNX65732.1"/>
    <property type="molecule type" value="Genomic_DNA"/>
</dbReference>
<comment type="caution">
    <text evidence="2">The sequence shown here is derived from an EMBL/GenBank/DDBJ whole genome shotgun (WGS) entry which is preliminary data.</text>
</comment>
<evidence type="ECO:0000313" key="2">
    <source>
        <dbReference type="EMBL" id="PNX65732.1"/>
    </source>
</evidence>
<dbReference type="Proteomes" id="UP000236291">
    <property type="component" value="Unassembled WGS sequence"/>
</dbReference>
<dbReference type="AlphaFoldDB" id="A0A2K3KHH2"/>
<evidence type="ECO:0000313" key="3">
    <source>
        <dbReference type="Proteomes" id="UP000236291"/>
    </source>
</evidence>
<evidence type="ECO:0000256" key="1">
    <source>
        <dbReference type="SAM" id="MobiDB-lite"/>
    </source>
</evidence>
<gene>
    <name evidence="2" type="ORF">L195_g054689</name>
</gene>
<reference evidence="2 3" key="2">
    <citation type="journal article" date="2017" name="Front. Plant Sci.">
        <title>Gene Classification and Mining of Molecular Markers Useful in Red Clover (Trifolium pratense) Breeding.</title>
        <authorList>
            <person name="Istvanek J."/>
            <person name="Dluhosova J."/>
            <person name="Dluhos P."/>
            <person name="Patkova L."/>
            <person name="Nedelnik J."/>
            <person name="Repkova J."/>
        </authorList>
    </citation>
    <scope>NUCLEOTIDE SEQUENCE [LARGE SCALE GENOMIC DNA]</scope>
    <source>
        <strain evidence="3">cv. Tatra</strain>
        <tissue evidence="2">Young leaves</tissue>
    </source>
</reference>
<name>A0A2K3KHH2_TRIPR</name>
<sequence length="75" mass="8718">RLKGDRNLRPYHNHRSPTPQFNSNPLPTAMPMEVTRKGSTKGWCLVVYPPDSSHWLLHEIPKKKKNEPSVRFSLL</sequence>
<protein>
    <submittedName>
        <fullName evidence="2">Uncharacterized protein</fullName>
    </submittedName>
</protein>
<proteinExistence type="predicted"/>
<organism evidence="2 3">
    <name type="scientific">Trifolium pratense</name>
    <name type="common">Red clover</name>
    <dbReference type="NCBI Taxonomy" id="57577"/>
    <lineage>
        <taxon>Eukaryota</taxon>
        <taxon>Viridiplantae</taxon>
        <taxon>Streptophyta</taxon>
        <taxon>Embryophyta</taxon>
        <taxon>Tracheophyta</taxon>
        <taxon>Spermatophyta</taxon>
        <taxon>Magnoliopsida</taxon>
        <taxon>eudicotyledons</taxon>
        <taxon>Gunneridae</taxon>
        <taxon>Pentapetalae</taxon>
        <taxon>rosids</taxon>
        <taxon>fabids</taxon>
        <taxon>Fabales</taxon>
        <taxon>Fabaceae</taxon>
        <taxon>Papilionoideae</taxon>
        <taxon>50 kb inversion clade</taxon>
        <taxon>NPAAA clade</taxon>
        <taxon>Hologalegina</taxon>
        <taxon>IRL clade</taxon>
        <taxon>Trifolieae</taxon>
        <taxon>Trifolium</taxon>
    </lineage>
</organism>
<reference evidence="2 3" key="1">
    <citation type="journal article" date="2014" name="Am. J. Bot.">
        <title>Genome assembly and annotation for red clover (Trifolium pratense; Fabaceae).</title>
        <authorList>
            <person name="Istvanek J."/>
            <person name="Jaros M."/>
            <person name="Krenek A."/>
            <person name="Repkova J."/>
        </authorList>
    </citation>
    <scope>NUCLEOTIDE SEQUENCE [LARGE SCALE GENOMIC DNA]</scope>
    <source>
        <strain evidence="3">cv. Tatra</strain>
        <tissue evidence="2">Young leaves</tissue>
    </source>
</reference>